<sequence>MYPALTSIILGFLCFYKLKIIDQNIKNMLHVNKEMEKYNEMKDVMLQISNSIIHMKNMDELLQLFVDSIVQIFDKADTASILIKNDDGLFEYKAVHGFDLDKLSEIKLSIDETFLASTNYKKSIIIKNPKLFNYNNIKKYHYNLLTNQHALDIKSTICTPILIDDQLYGIINVDSIYQNVFFTKEDLAIMEYLAGQLSVSMKNVLLFEKTLFLSRYDGLTKLYHRHYFDELYNNIFERAKRYNEKFCLCIIDLNNFKQINDKYGHLAGDLVIQYFSDMLKKHVRASDLIGRFGGDEFILLFINTDKKQVQKKLASLSKIISQNPLSYENNKFYVQFSYGISSFPEDSIDHKALIKIADSRMYKHKISKKNM</sequence>
<dbReference type="EMBL" id="CP042243">
    <property type="protein sequence ID" value="QEK11557.1"/>
    <property type="molecule type" value="Genomic_DNA"/>
</dbReference>
<organism evidence="2 3">
    <name type="scientific">Crassaminicella thermophila</name>
    <dbReference type="NCBI Taxonomy" id="2599308"/>
    <lineage>
        <taxon>Bacteria</taxon>
        <taxon>Bacillati</taxon>
        <taxon>Bacillota</taxon>
        <taxon>Clostridia</taxon>
        <taxon>Eubacteriales</taxon>
        <taxon>Clostridiaceae</taxon>
        <taxon>Crassaminicella</taxon>
    </lineage>
</organism>
<protein>
    <submittedName>
        <fullName evidence="2">Sensor domain-containing diguanylate cyclase</fullName>
    </submittedName>
</protein>
<dbReference type="Proteomes" id="UP000324646">
    <property type="component" value="Chromosome"/>
</dbReference>
<dbReference type="RefSeq" id="WP_148808712.1">
    <property type="nucleotide sequence ID" value="NZ_CP042243.1"/>
</dbReference>
<accession>A0A5C0SC93</accession>
<dbReference type="OrthoDB" id="9805474at2"/>
<evidence type="ECO:0000313" key="2">
    <source>
        <dbReference type="EMBL" id="QEK11557.1"/>
    </source>
</evidence>
<dbReference type="InterPro" id="IPR029016">
    <property type="entry name" value="GAF-like_dom_sf"/>
</dbReference>
<dbReference type="InterPro" id="IPR003018">
    <property type="entry name" value="GAF"/>
</dbReference>
<evidence type="ECO:0000259" key="1">
    <source>
        <dbReference type="PROSITE" id="PS50887"/>
    </source>
</evidence>
<keyword evidence="3" id="KW-1185">Reference proteome</keyword>
<feature type="domain" description="GGDEF" evidence="1">
    <location>
        <begin position="244"/>
        <end position="371"/>
    </location>
</feature>
<dbReference type="CDD" id="cd01949">
    <property type="entry name" value="GGDEF"/>
    <property type="match status" value="1"/>
</dbReference>
<dbReference type="PROSITE" id="PS50887">
    <property type="entry name" value="GGDEF"/>
    <property type="match status" value="1"/>
</dbReference>
<dbReference type="SUPFAM" id="SSF55781">
    <property type="entry name" value="GAF domain-like"/>
    <property type="match status" value="1"/>
</dbReference>
<dbReference type="SMART" id="SM00267">
    <property type="entry name" value="GGDEF"/>
    <property type="match status" value="1"/>
</dbReference>
<dbReference type="SMART" id="SM00065">
    <property type="entry name" value="GAF"/>
    <property type="match status" value="1"/>
</dbReference>
<evidence type="ECO:0000313" key="3">
    <source>
        <dbReference type="Proteomes" id="UP000324646"/>
    </source>
</evidence>
<dbReference type="NCBIfam" id="TIGR00254">
    <property type="entry name" value="GGDEF"/>
    <property type="match status" value="1"/>
</dbReference>
<dbReference type="KEGG" id="crs:FQB35_03820"/>
<dbReference type="PANTHER" id="PTHR46663">
    <property type="entry name" value="DIGUANYLATE CYCLASE DGCT-RELATED"/>
    <property type="match status" value="1"/>
</dbReference>
<dbReference type="InterPro" id="IPR029787">
    <property type="entry name" value="Nucleotide_cyclase"/>
</dbReference>
<dbReference type="SUPFAM" id="SSF55073">
    <property type="entry name" value="Nucleotide cyclase"/>
    <property type="match status" value="1"/>
</dbReference>
<dbReference type="AlphaFoldDB" id="A0A5C0SC93"/>
<dbReference type="InterPro" id="IPR052163">
    <property type="entry name" value="DGC-Regulatory_Protein"/>
</dbReference>
<dbReference type="InterPro" id="IPR043128">
    <property type="entry name" value="Rev_trsase/Diguanyl_cyclase"/>
</dbReference>
<dbReference type="Gene3D" id="3.30.450.40">
    <property type="match status" value="1"/>
</dbReference>
<dbReference type="PANTHER" id="PTHR46663:SF2">
    <property type="entry name" value="GGDEF DOMAIN-CONTAINING PROTEIN"/>
    <property type="match status" value="1"/>
</dbReference>
<dbReference type="Pfam" id="PF00990">
    <property type="entry name" value="GGDEF"/>
    <property type="match status" value="1"/>
</dbReference>
<reference evidence="2 3" key="1">
    <citation type="submission" date="2019-07" db="EMBL/GenBank/DDBJ databases">
        <title>Complete genome of Crassaminicella thermophila SY095.</title>
        <authorList>
            <person name="Li X."/>
        </authorList>
    </citation>
    <scope>NUCLEOTIDE SEQUENCE [LARGE SCALE GENOMIC DNA]</scope>
    <source>
        <strain evidence="2 3">SY095</strain>
    </source>
</reference>
<dbReference type="InterPro" id="IPR000160">
    <property type="entry name" value="GGDEF_dom"/>
</dbReference>
<proteinExistence type="predicted"/>
<name>A0A5C0SC93_CRATE</name>
<dbReference type="Pfam" id="PF01590">
    <property type="entry name" value="GAF"/>
    <property type="match status" value="1"/>
</dbReference>
<dbReference type="Gene3D" id="3.30.70.270">
    <property type="match status" value="1"/>
</dbReference>
<gene>
    <name evidence="2" type="ORF">FQB35_03820</name>
</gene>